<dbReference type="PANTHER" id="PTHR43617">
    <property type="entry name" value="L-AMINO ACID N-ACETYLTRANSFERASE"/>
    <property type="match status" value="1"/>
</dbReference>
<dbReference type="EMBL" id="CP138204">
    <property type="protein sequence ID" value="WPC76062.1"/>
    <property type="molecule type" value="Genomic_DNA"/>
</dbReference>
<dbReference type="CDD" id="cd04301">
    <property type="entry name" value="NAT_SF"/>
    <property type="match status" value="1"/>
</dbReference>
<protein>
    <submittedName>
        <fullName evidence="2">GNAT family protein</fullName>
        <ecNumber evidence="2">2.-.-.-</ecNumber>
    </submittedName>
</protein>
<dbReference type="Gene3D" id="3.40.630.30">
    <property type="match status" value="1"/>
</dbReference>
<dbReference type="PROSITE" id="PS51186">
    <property type="entry name" value="GNAT"/>
    <property type="match status" value="1"/>
</dbReference>
<evidence type="ECO:0000259" key="1">
    <source>
        <dbReference type="PROSITE" id="PS51186"/>
    </source>
</evidence>
<feature type="domain" description="N-acetyltransferase" evidence="1">
    <location>
        <begin position="1"/>
        <end position="157"/>
    </location>
</feature>
<accession>A0ABZ0QHU0</accession>
<dbReference type="GO" id="GO:0016740">
    <property type="term" value="F:transferase activity"/>
    <property type="evidence" value="ECO:0007669"/>
    <property type="project" value="UniProtKB-KW"/>
</dbReference>
<evidence type="ECO:0000313" key="2">
    <source>
        <dbReference type="EMBL" id="WPC76062.1"/>
    </source>
</evidence>
<sequence>MELVAFRPDEAQQLIDWIDSPELNLLWGGPCYAYPLTQEQISEHCQKPEVFAFLCRHEGENVGFIELFHLGNNAYRICRVFIAPDYRGRGMAQSMVTQLIAVAKQQFAARELSLGVFAHNHSALACYQALGFSRYASEPFISSVSDEPWLLYRMKLDVSECQEVMQ</sequence>
<dbReference type="SUPFAM" id="SSF55729">
    <property type="entry name" value="Acyl-CoA N-acyltransferases (Nat)"/>
    <property type="match status" value="1"/>
</dbReference>
<dbReference type="EC" id="2.-.-.-" evidence="2"/>
<dbReference type="Pfam" id="PF00583">
    <property type="entry name" value="Acetyltransf_1"/>
    <property type="match status" value="1"/>
</dbReference>
<keyword evidence="3" id="KW-1185">Reference proteome</keyword>
<dbReference type="InterPro" id="IPR016181">
    <property type="entry name" value="Acyl_CoA_acyltransferase"/>
</dbReference>
<evidence type="ECO:0000313" key="3">
    <source>
        <dbReference type="Proteomes" id="UP001304071"/>
    </source>
</evidence>
<proteinExistence type="predicted"/>
<reference evidence="2 3" key="1">
    <citation type="submission" date="2023-11" db="EMBL/GenBank/DDBJ databases">
        <title>Plant-associative lifestyle of Vibrio porteresiae and its evolutionary dynamics.</title>
        <authorList>
            <person name="Rameshkumar N."/>
            <person name="Kirti K."/>
        </authorList>
    </citation>
    <scope>NUCLEOTIDE SEQUENCE [LARGE SCALE GENOMIC DNA]</scope>
    <source>
        <strain evidence="2 3">MSSRF30</strain>
    </source>
</reference>
<gene>
    <name evidence="2" type="ORF">R8Z52_24435</name>
</gene>
<dbReference type="InterPro" id="IPR000182">
    <property type="entry name" value="GNAT_dom"/>
</dbReference>
<name>A0ABZ0QHU0_9VIBR</name>
<dbReference type="PANTHER" id="PTHR43617:SF33">
    <property type="entry name" value="SPORE COAT POLYSACCHARIDE BIOSYNTHESIS PROTEIN SPSD"/>
    <property type="match status" value="1"/>
</dbReference>
<dbReference type="Proteomes" id="UP001304071">
    <property type="component" value="Chromosome 2"/>
</dbReference>
<organism evidence="2 3">
    <name type="scientific">Vibrio porteresiae DSM 19223</name>
    <dbReference type="NCBI Taxonomy" id="1123496"/>
    <lineage>
        <taxon>Bacteria</taxon>
        <taxon>Pseudomonadati</taxon>
        <taxon>Pseudomonadota</taxon>
        <taxon>Gammaproteobacteria</taxon>
        <taxon>Vibrionales</taxon>
        <taxon>Vibrionaceae</taxon>
        <taxon>Vibrio</taxon>
    </lineage>
</organism>
<keyword evidence="2" id="KW-0808">Transferase</keyword>
<dbReference type="InterPro" id="IPR050276">
    <property type="entry name" value="MshD_Acetyltransferase"/>
</dbReference>
<dbReference type="RefSeq" id="WP_261896452.1">
    <property type="nucleotide sequence ID" value="NZ_AP024896.1"/>
</dbReference>